<comment type="caution">
    <text evidence="2">The sequence shown here is derived from an EMBL/GenBank/DDBJ whole genome shotgun (WGS) entry which is preliminary data.</text>
</comment>
<evidence type="ECO:0000256" key="1">
    <source>
        <dbReference type="SAM" id="SignalP"/>
    </source>
</evidence>
<proteinExistence type="predicted"/>
<dbReference type="Proteomes" id="UP000824165">
    <property type="component" value="Unassembled WGS sequence"/>
</dbReference>
<reference evidence="2" key="2">
    <citation type="journal article" date="2021" name="PeerJ">
        <title>Extensive microbial diversity within the chicken gut microbiome revealed by metagenomics and culture.</title>
        <authorList>
            <person name="Gilroy R."/>
            <person name="Ravi A."/>
            <person name="Getino M."/>
            <person name="Pursley I."/>
            <person name="Horton D.L."/>
            <person name="Alikhan N.F."/>
            <person name="Baker D."/>
            <person name="Gharbi K."/>
            <person name="Hall N."/>
            <person name="Watson M."/>
            <person name="Adriaenssens E.M."/>
            <person name="Foster-Nyarko E."/>
            <person name="Jarju S."/>
            <person name="Secka A."/>
            <person name="Antonio M."/>
            <person name="Oren A."/>
            <person name="Chaudhuri R.R."/>
            <person name="La Ragione R."/>
            <person name="Hildebrand F."/>
            <person name="Pallen M.J."/>
        </authorList>
    </citation>
    <scope>NUCLEOTIDE SEQUENCE</scope>
    <source>
        <strain evidence="2">CHK181-108</strain>
    </source>
</reference>
<name>A0A9D1H2K6_9FIRM</name>
<organism evidence="2 3">
    <name type="scientific">Candidatus Ornithomonoglobus intestinigallinarum</name>
    <dbReference type="NCBI Taxonomy" id="2840894"/>
    <lineage>
        <taxon>Bacteria</taxon>
        <taxon>Bacillati</taxon>
        <taxon>Bacillota</taxon>
        <taxon>Clostridia</taxon>
        <taxon>Candidatus Ornithomonoglobus</taxon>
    </lineage>
</organism>
<evidence type="ECO:0000313" key="3">
    <source>
        <dbReference type="Proteomes" id="UP000824165"/>
    </source>
</evidence>
<sequence>MKNKKTMSLIGAGVGVCILGTAALANYSTTNGYEALKQTLLYPADVPNYTMSIEGTMSYDGTELASGKYLLETDADSALEHSKTESTTVDGVNSLSEDWQQDGMNIWYNDYNEGYLGIRNAGDFFASTLLPAVETGDEKTDSKIKTFMSLLADTFVGDLRNNFVCVDDGEDAATYEVNLSSVQIPELVNAGLGAMLSLQNYTYETSEYYQDNELTDTDVMVRSMAEDARVESISAVFTIGHDNMIRNGECSVVFAGEDENGASHSFTVNGKLSVTDIGTTEVQKLDINSVDIEFLDVEPVDTESTEAVG</sequence>
<feature type="chain" id="PRO_5039413890" description="SipW-cognate class signal peptide" evidence="1">
    <location>
        <begin position="26"/>
        <end position="309"/>
    </location>
</feature>
<keyword evidence="1" id="KW-0732">Signal</keyword>
<evidence type="ECO:0008006" key="4">
    <source>
        <dbReference type="Google" id="ProtNLM"/>
    </source>
</evidence>
<feature type="signal peptide" evidence="1">
    <location>
        <begin position="1"/>
        <end position="25"/>
    </location>
</feature>
<accession>A0A9D1H2K6</accession>
<dbReference type="EMBL" id="DVLU01000004">
    <property type="protein sequence ID" value="HIT84364.1"/>
    <property type="molecule type" value="Genomic_DNA"/>
</dbReference>
<reference evidence="2" key="1">
    <citation type="submission" date="2020-10" db="EMBL/GenBank/DDBJ databases">
        <authorList>
            <person name="Gilroy R."/>
        </authorList>
    </citation>
    <scope>NUCLEOTIDE SEQUENCE</scope>
    <source>
        <strain evidence="2">CHK181-108</strain>
    </source>
</reference>
<gene>
    <name evidence="2" type="ORF">IAA60_00505</name>
</gene>
<protein>
    <recommendedName>
        <fullName evidence="4">SipW-cognate class signal peptide</fullName>
    </recommendedName>
</protein>
<dbReference type="AlphaFoldDB" id="A0A9D1H2K6"/>
<evidence type="ECO:0000313" key="2">
    <source>
        <dbReference type="EMBL" id="HIT84364.1"/>
    </source>
</evidence>